<gene>
    <name evidence="2" type="ORF">A2494_00875</name>
</gene>
<dbReference type="InterPro" id="IPR035104">
    <property type="entry name" value="Ribosomal_protein_S1-like"/>
</dbReference>
<name>A0A1G2E6D8_9BACT</name>
<dbReference type="InterPro" id="IPR012340">
    <property type="entry name" value="NA-bd_OB-fold"/>
</dbReference>
<dbReference type="PROSITE" id="PS50126">
    <property type="entry name" value="S1"/>
    <property type="match status" value="4"/>
</dbReference>
<dbReference type="PANTHER" id="PTHR47559:SF1">
    <property type="entry name" value="OS03G0844900 PROTEIN"/>
    <property type="match status" value="1"/>
</dbReference>
<dbReference type="AlphaFoldDB" id="A0A1G2E6D8"/>
<evidence type="ECO:0000313" key="3">
    <source>
        <dbReference type="Proteomes" id="UP000178106"/>
    </source>
</evidence>
<proteinExistence type="predicted"/>
<dbReference type="InterPro" id="IPR052757">
    <property type="entry name" value="Ribosomal_protein_S1"/>
</dbReference>
<comment type="caution">
    <text evidence="2">The sequence shown here is derived from an EMBL/GenBank/DDBJ whole genome shotgun (WGS) entry which is preliminary data.</text>
</comment>
<dbReference type="Proteomes" id="UP000178106">
    <property type="component" value="Unassembled WGS sequence"/>
</dbReference>
<dbReference type="SMART" id="SM00316">
    <property type="entry name" value="S1"/>
    <property type="match status" value="4"/>
</dbReference>
<feature type="domain" description="S1 motif" evidence="1">
    <location>
        <begin position="292"/>
        <end position="359"/>
    </location>
</feature>
<sequence>MEVSDGTLSADSVMAKYMAEMSPRCQPGDIVEGPVIKLDKRAVYINMPPHGIAIIYGREYMNARDLIKHMNVGDIVSGKVVDGENEDGYIELSLKEARQSLIWGEAEELVKKKAIIDLVVKDANKGGLILEWQGISGFLPASQLSGDHYPRVEDGDKERILDELKKLVGETLSVIMITAVPKEGKLIFSEKEHNQKEKEEIVSKYHLGAIVEGEITGIVDFGAFMKIEEGLEGLIHISEMDWGLVDDPRKLFKVGDRVKAQIIEIKDNKVSLSVKVLKENPWKGAEKKYTKGDTVRGVIIKFNKYGALASIEEGVAGLVHVSEFGGEEKLRSSLELGKTYPFTITLFEPKDQRMTLSFGTEKKAE</sequence>
<dbReference type="GO" id="GO:0003676">
    <property type="term" value="F:nucleic acid binding"/>
    <property type="evidence" value="ECO:0007669"/>
    <property type="project" value="InterPro"/>
</dbReference>
<reference evidence="2 3" key="1">
    <citation type="journal article" date="2016" name="Nat. Commun.">
        <title>Thousands of microbial genomes shed light on interconnected biogeochemical processes in an aquifer system.</title>
        <authorList>
            <person name="Anantharaman K."/>
            <person name="Brown C.T."/>
            <person name="Hug L.A."/>
            <person name="Sharon I."/>
            <person name="Castelle C.J."/>
            <person name="Probst A.J."/>
            <person name="Thomas B.C."/>
            <person name="Singh A."/>
            <person name="Wilkins M.J."/>
            <person name="Karaoz U."/>
            <person name="Brodie E.L."/>
            <person name="Williams K.H."/>
            <person name="Hubbard S.S."/>
            <person name="Banfield J.F."/>
        </authorList>
    </citation>
    <scope>NUCLEOTIDE SEQUENCE [LARGE SCALE GENOMIC DNA]</scope>
</reference>
<dbReference type="Gene3D" id="2.40.50.140">
    <property type="entry name" value="Nucleic acid-binding proteins"/>
    <property type="match status" value="4"/>
</dbReference>
<protein>
    <recommendedName>
        <fullName evidence="1">S1 motif domain-containing protein</fullName>
    </recommendedName>
</protein>
<feature type="domain" description="S1 motif" evidence="1">
    <location>
        <begin position="113"/>
        <end position="191"/>
    </location>
</feature>
<dbReference type="EMBL" id="MHLU01000005">
    <property type="protein sequence ID" value="OGZ20811.1"/>
    <property type="molecule type" value="Genomic_DNA"/>
</dbReference>
<dbReference type="PANTHER" id="PTHR47559">
    <property type="entry name" value="OS03G0844900 PROTEIN"/>
    <property type="match status" value="1"/>
</dbReference>
<evidence type="ECO:0000259" key="1">
    <source>
        <dbReference type="PROSITE" id="PS50126"/>
    </source>
</evidence>
<dbReference type="SUPFAM" id="SSF50249">
    <property type="entry name" value="Nucleic acid-binding proteins"/>
    <property type="match status" value="4"/>
</dbReference>
<feature type="domain" description="S1 motif" evidence="1">
    <location>
        <begin position="208"/>
        <end position="275"/>
    </location>
</feature>
<accession>A0A1G2E6D8</accession>
<dbReference type="PRINTS" id="PR00681">
    <property type="entry name" value="RIBOSOMALS1"/>
</dbReference>
<organism evidence="2 3">
    <name type="scientific">Candidatus Lloydbacteria bacterium RIFOXYC12_FULL_46_25</name>
    <dbReference type="NCBI Taxonomy" id="1798670"/>
    <lineage>
        <taxon>Bacteria</taxon>
        <taxon>Candidatus Lloydiibacteriota</taxon>
    </lineage>
</organism>
<dbReference type="Pfam" id="PF00575">
    <property type="entry name" value="S1"/>
    <property type="match status" value="2"/>
</dbReference>
<evidence type="ECO:0000313" key="2">
    <source>
        <dbReference type="EMBL" id="OGZ20811.1"/>
    </source>
</evidence>
<feature type="domain" description="S1 motif" evidence="1">
    <location>
        <begin position="28"/>
        <end position="95"/>
    </location>
</feature>
<dbReference type="InterPro" id="IPR003029">
    <property type="entry name" value="S1_domain"/>
</dbReference>